<feature type="transmembrane region" description="Helical" evidence="1">
    <location>
        <begin position="219"/>
        <end position="243"/>
    </location>
</feature>
<gene>
    <name evidence="2" type="ORF">HPC72_00590</name>
</gene>
<dbReference type="SUPFAM" id="SSF160424">
    <property type="entry name" value="BH3703-like"/>
    <property type="match status" value="1"/>
</dbReference>
<dbReference type="InterPro" id="IPR036170">
    <property type="entry name" value="YezG-like_sf"/>
</dbReference>
<keyword evidence="1" id="KW-0472">Membrane</keyword>
<feature type="transmembrane region" description="Helical" evidence="1">
    <location>
        <begin position="190"/>
        <end position="207"/>
    </location>
</feature>
<accession>A0A6M8AX54</accession>
<dbReference type="EMBL" id="CP053642">
    <property type="protein sequence ID" value="QKD78959.1"/>
    <property type="molecule type" value="Genomic_DNA"/>
</dbReference>
<organism evidence="2 3">
    <name type="scientific">Actinomyces marmotae</name>
    <dbReference type="NCBI Taxonomy" id="2737173"/>
    <lineage>
        <taxon>Bacteria</taxon>
        <taxon>Bacillati</taxon>
        <taxon>Actinomycetota</taxon>
        <taxon>Actinomycetes</taxon>
        <taxon>Actinomycetales</taxon>
        <taxon>Actinomycetaceae</taxon>
        <taxon>Actinomyces</taxon>
    </lineage>
</organism>
<sequence length="371" mass="39207">MTEYPSPGGADARSQAISDVESLLAGYMRDAGAAQLSLSVDAVGPRFSTHSAVLIDGAWHADEIPPHVIQAVVGLRTVMADPSRGAWTCARLTLAAPDHRLDMEVDYNRAPALEPPVTPADVAEELRRFPREATAMPEWMRSGMVVAGAPGAPGAVGMATPGTPTMAAARPHPPRAGALWRWAWRTFARHPLMAAIPLIGGVVMVNAPRLANAVLTGNAAAIVSVLSVFVIIALTITVCDWAALRAACPGDPRWARRILPLQPVRTALLAILLVPGYVVAFVVGLAPVFIALFFFQAAPVACMEGRGGMWSSLRISSRAMRDAGGVAALCVTLWLLTWILGVTIIVPLLLMPVASLMTVGLYLTMTGRPIA</sequence>
<keyword evidence="3" id="KW-1185">Reference proteome</keyword>
<dbReference type="Proteomes" id="UP000504752">
    <property type="component" value="Chromosome"/>
</dbReference>
<feature type="transmembrane region" description="Helical" evidence="1">
    <location>
        <begin position="326"/>
        <end position="350"/>
    </location>
</feature>
<reference evidence="2 3" key="1">
    <citation type="submission" date="2020-05" db="EMBL/GenBank/DDBJ databases">
        <title>Actinomyces sp. zg-325.</title>
        <authorList>
            <person name="Yang C."/>
        </authorList>
    </citation>
    <scope>NUCLEOTIDE SEQUENCE [LARGE SCALE GENOMIC DNA]</scope>
    <source>
        <strain evidence="3">zg-325</strain>
    </source>
</reference>
<keyword evidence="1" id="KW-0812">Transmembrane</keyword>
<evidence type="ECO:0000313" key="3">
    <source>
        <dbReference type="Proteomes" id="UP000504752"/>
    </source>
</evidence>
<keyword evidence="1" id="KW-1133">Transmembrane helix</keyword>
<evidence type="ECO:0000313" key="2">
    <source>
        <dbReference type="EMBL" id="QKD78959.1"/>
    </source>
</evidence>
<proteinExistence type="predicted"/>
<dbReference type="RefSeq" id="WP_159522650.1">
    <property type="nucleotide sequence ID" value="NZ_CP053642.1"/>
</dbReference>
<name>A0A6M8AX54_9ACTO</name>
<protein>
    <submittedName>
        <fullName evidence="2">Uncharacterized protein</fullName>
    </submittedName>
</protein>
<evidence type="ECO:0000256" key="1">
    <source>
        <dbReference type="SAM" id="Phobius"/>
    </source>
</evidence>
<dbReference type="KEGG" id="amam:HPC72_00590"/>
<dbReference type="AlphaFoldDB" id="A0A6M8AX54"/>